<dbReference type="PRINTS" id="PR00480">
    <property type="entry name" value="ASTACIN"/>
</dbReference>
<comment type="cofactor">
    <cofactor evidence="6 7">
        <name>Zn(2+)</name>
        <dbReference type="ChEBI" id="CHEBI:29105"/>
    </cofactor>
    <text evidence="6 7">Binds 1 zinc ion per subunit.</text>
</comment>
<evidence type="ECO:0000256" key="8">
    <source>
        <dbReference type="SAM" id="MobiDB-lite"/>
    </source>
</evidence>
<keyword evidence="5 7" id="KW-0482">Metalloprotease</keyword>
<evidence type="ECO:0000313" key="11">
    <source>
        <dbReference type="Proteomes" id="UP000215335"/>
    </source>
</evidence>
<comment type="caution">
    <text evidence="6">Lacks conserved residue(s) required for the propagation of feature annotation.</text>
</comment>
<keyword evidence="3 7" id="KW-0378">Hydrolase</keyword>
<dbReference type="PANTHER" id="PTHR10127">
    <property type="entry name" value="DISCOIDIN, CUB, EGF, LAMININ , AND ZINC METALLOPROTEASE DOMAIN CONTAINING"/>
    <property type="match status" value="1"/>
</dbReference>
<dbReference type="GO" id="GO:0004222">
    <property type="term" value="F:metalloendopeptidase activity"/>
    <property type="evidence" value="ECO:0007669"/>
    <property type="project" value="UniProtKB-UniRule"/>
</dbReference>
<feature type="region of interest" description="Disordered" evidence="8">
    <location>
        <begin position="312"/>
        <end position="358"/>
    </location>
</feature>
<dbReference type="InterPro" id="IPR034035">
    <property type="entry name" value="Astacin-like_dom"/>
</dbReference>
<dbReference type="SUPFAM" id="SSF55486">
    <property type="entry name" value="Metalloproteases ('zincins'), catalytic domain"/>
    <property type="match status" value="1"/>
</dbReference>
<accession>A0A232EQC3</accession>
<protein>
    <recommendedName>
        <fullName evidence="7">Metalloendopeptidase</fullName>
        <ecNumber evidence="7">3.4.24.-</ecNumber>
    </recommendedName>
</protein>
<feature type="signal peptide" evidence="7">
    <location>
        <begin position="1"/>
        <end position="22"/>
    </location>
</feature>
<feature type="chain" id="PRO_5011818682" description="Metalloendopeptidase" evidence="7">
    <location>
        <begin position="23"/>
        <end position="388"/>
    </location>
</feature>
<reference evidence="10 11" key="1">
    <citation type="journal article" date="2017" name="Curr. Biol.">
        <title>The Evolution of Venom by Co-option of Single-Copy Genes.</title>
        <authorList>
            <person name="Martinson E.O."/>
            <person name="Mrinalini"/>
            <person name="Kelkar Y.D."/>
            <person name="Chang C.H."/>
            <person name="Werren J.H."/>
        </authorList>
    </citation>
    <scope>NUCLEOTIDE SEQUENCE [LARGE SCALE GENOMIC DNA]</scope>
    <source>
        <strain evidence="10 11">Alberta</strain>
        <tissue evidence="10">Whole body</tissue>
    </source>
</reference>
<dbReference type="EMBL" id="NNAY01002803">
    <property type="protein sequence ID" value="OXU20541.1"/>
    <property type="molecule type" value="Genomic_DNA"/>
</dbReference>
<dbReference type="Proteomes" id="UP000215335">
    <property type="component" value="Unassembled WGS sequence"/>
</dbReference>
<dbReference type="PANTHER" id="PTHR10127:SF780">
    <property type="entry name" value="METALLOENDOPEPTIDASE"/>
    <property type="match status" value="1"/>
</dbReference>
<evidence type="ECO:0000256" key="3">
    <source>
        <dbReference type="ARBA" id="ARBA00022801"/>
    </source>
</evidence>
<dbReference type="SMART" id="SM00235">
    <property type="entry name" value="ZnMc"/>
    <property type="match status" value="1"/>
</dbReference>
<evidence type="ECO:0000259" key="9">
    <source>
        <dbReference type="PROSITE" id="PS51864"/>
    </source>
</evidence>
<dbReference type="STRING" id="543379.A0A232EQC3"/>
<gene>
    <name evidence="10" type="ORF">TSAR_015726</name>
</gene>
<dbReference type="Pfam" id="PF01400">
    <property type="entry name" value="Astacin"/>
    <property type="match status" value="1"/>
</dbReference>
<keyword evidence="4 6" id="KW-0862">Zinc</keyword>
<feature type="compositionally biased region" description="Polar residues" evidence="8">
    <location>
        <begin position="312"/>
        <end position="322"/>
    </location>
</feature>
<dbReference type="AlphaFoldDB" id="A0A232EQC3"/>
<evidence type="ECO:0000256" key="7">
    <source>
        <dbReference type="RuleBase" id="RU361183"/>
    </source>
</evidence>
<keyword evidence="7" id="KW-0732">Signal</keyword>
<dbReference type="GO" id="GO:0008270">
    <property type="term" value="F:zinc ion binding"/>
    <property type="evidence" value="ECO:0007669"/>
    <property type="project" value="UniProtKB-UniRule"/>
</dbReference>
<dbReference type="CDD" id="cd04280">
    <property type="entry name" value="ZnMc_astacin_like"/>
    <property type="match status" value="1"/>
</dbReference>
<evidence type="ECO:0000256" key="2">
    <source>
        <dbReference type="ARBA" id="ARBA00022723"/>
    </source>
</evidence>
<keyword evidence="11" id="KW-1185">Reference proteome</keyword>
<feature type="compositionally biased region" description="Basic and acidic residues" evidence="8">
    <location>
        <begin position="333"/>
        <end position="347"/>
    </location>
</feature>
<sequence>MANLGILKIFFLIVCKSNFVNGKHDCYSNPYLPLPKNTGVYPENYNADLVARRINNWRRGDKHNVEEYTNLFDGDIMLTEEQLLSDTIPESNLWHRGEMPFHITMEQFTERQIAHLISTMDIITNHTGFKFRRFCYETDRNYAVFKSANTGCWSYVGMLNYGQVINLQIPNCLYRGTVIHVLLHAIGFYHEHNSPVRDNWLSVKWENIVSTNKNYFKTLDSSTARDSGVLYDYDSILHGGPYLHSFNDKPTMETQIPNMKIGQREAFSLRDVERVRRVYEEEVKNWKSLDKLPKINHTRITTGFISTDDIASTTASGSTAEINDTEEPSSTSDDERKETTDTDKTERDEENLTTDETVMRSTTTVADKRILNMFCLIWPYSINENCVT</sequence>
<feature type="binding site" evidence="6">
    <location>
        <position position="190"/>
    </location>
    <ligand>
        <name>Zn(2+)</name>
        <dbReference type="ChEBI" id="CHEBI:29105"/>
        <note>catalytic</note>
    </ligand>
</feature>
<feature type="binding site" evidence="6">
    <location>
        <position position="184"/>
    </location>
    <ligand>
        <name>Zn(2+)</name>
        <dbReference type="ChEBI" id="CHEBI:29105"/>
        <note>catalytic</note>
    </ligand>
</feature>
<comment type="caution">
    <text evidence="10">The sequence shown here is derived from an EMBL/GenBank/DDBJ whole genome shotgun (WGS) entry which is preliminary data.</text>
</comment>
<evidence type="ECO:0000313" key="10">
    <source>
        <dbReference type="EMBL" id="OXU20541.1"/>
    </source>
</evidence>
<evidence type="ECO:0000256" key="1">
    <source>
        <dbReference type="ARBA" id="ARBA00022670"/>
    </source>
</evidence>
<keyword evidence="2 6" id="KW-0479">Metal-binding</keyword>
<dbReference type="EC" id="3.4.24.-" evidence="7"/>
<evidence type="ECO:0000256" key="5">
    <source>
        <dbReference type="ARBA" id="ARBA00023049"/>
    </source>
</evidence>
<name>A0A232EQC3_9HYME</name>
<dbReference type="InterPro" id="IPR001506">
    <property type="entry name" value="Peptidase_M12A"/>
</dbReference>
<feature type="binding site" evidence="6">
    <location>
        <position position="180"/>
    </location>
    <ligand>
        <name>Zn(2+)</name>
        <dbReference type="ChEBI" id="CHEBI:29105"/>
        <note>catalytic</note>
    </ligand>
</feature>
<evidence type="ECO:0000256" key="6">
    <source>
        <dbReference type="PROSITE-ProRule" id="PRU01211"/>
    </source>
</evidence>
<keyword evidence="1 7" id="KW-0645">Protease</keyword>
<evidence type="ECO:0000256" key="4">
    <source>
        <dbReference type="ARBA" id="ARBA00022833"/>
    </source>
</evidence>
<dbReference type="PROSITE" id="PS51864">
    <property type="entry name" value="ASTACIN"/>
    <property type="match status" value="1"/>
</dbReference>
<dbReference type="InterPro" id="IPR006026">
    <property type="entry name" value="Peptidase_Metallo"/>
</dbReference>
<proteinExistence type="predicted"/>
<feature type="domain" description="Peptidase M12A" evidence="9">
    <location>
        <begin position="82"/>
        <end position="284"/>
    </location>
</feature>
<organism evidence="10 11">
    <name type="scientific">Trichomalopsis sarcophagae</name>
    <dbReference type="NCBI Taxonomy" id="543379"/>
    <lineage>
        <taxon>Eukaryota</taxon>
        <taxon>Metazoa</taxon>
        <taxon>Ecdysozoa</taxon>
        <taxon>Arthropoda</taxon>
        <taxon>Hexapoda</taxon>
        <taxon>Insecta</taxon>
        <taxon>Pterygota</taxon>
        <taxon>Neoptera</taxon>
        <taxon>Endopterygota</taxon>
        <taxon>Hymenoptera</taxon>
        <taxon>Apocrita</taxon>
        <taxon>Proctotrupomorpha</taxon>
        <taxon>Chalcidoidea</taxon>
        <taxon>Pteromalidae</taxon>
        <taxon>Pteromalinae</taxon>
        <taxon>Trichomalopsis</taxon>
    </lineage>
</organism>
<dbReference type="Gene3D" id="3.40.390.10">
    <property type="entry name" value="Collagenase (Catalytic Domain)"/>
    <property type="match status" value="1"/>
</dbReference>
<dbReference type="InterPro" id="IPR024079">
    <property type="entry name" value="MetalloPept_cat_dom_sf"/>
</dbReference>
<dbReference type="GO" id="GO:0006508">
    <property type="term" value="P:proteolysis"/>
    <property type="evidence" value="ECO:0007669"/>
    <property type="project" value="UniProtKB-KW"/>
</dbReference>